<dbReference type="EMBL" id="BLLF01001722">
    <property type="protein sequence ID" value="GFH20904.1"/>
    <property type="molecule type" value="Genomic_DNA"/>
</dbReference>
<dbReference type="InterPro" id="IPR013766">
    <property type="entry name" value="Thioredoxin_domain"/>
</dbReference>
<evidence type="ECO:0000313" key="4">
    <source>
        <dbReference type="EMBL" id="GFH24744.1"/>
    </source>
</evidence>
<evidence type="ECO:0000313" key="3">
    <source>
        <dbReference type="EMBL" id="GFH20904.1"/>
    </source>
</evidence>
<dbReference type="Proteomes" id="UP000485058">
    <property type="component" value="Unassembled WGS sequence"/>
</dbReference>
<proteinExistence type="predicted"/>
<keyword evidence="1" id="KW-1015">Disulfide bond</keyword>
<reference evidence="3 5" key="1">
    <citation type="submission" date="2020-02" db="EMBL/GenBank/DDBJ databases">
        <title>Draft genome sequence of Haematococcus lacustris strain NIES-144.</title>
        <authorList>
            <person name="Morimoto D."/>
            <person name="Nakagawa S."/>
            <person name="Yoshida T."/>
            <person name="Sawayama S."/>
        </authorList>
    </citation>
    <scope>NUCLEOTIDE SEQUENCE [LARGE SCALE GENOMIC DNA]</scope>
    <source>
        <strain evidence="3 5">NIES-144</strain>
    </source>
</reference>
<evidence type="ECO:0000259" key="2">
    <source>
        <dbReference type="Pfam" id="PF00085"/>
    </source>
</evidence>
<dbReference type="InterPro" id="IPR036249">
    <property type="entry name" value="Thioredoxin-like_sf"/>
</dbReference>
<dbReference type="SUPFAM" id="SSF52833">
    <property type="entry name" value="Thioredoxin-like"/>
    <property type="match status" value="1"/>
</dbReference>
<gene>
    <name evidence="3" type="ORF">HaLaN_18111</name>
    <name evidence="4" type="ORF">HaLaN_22597</name>
</gene>
<dbReference type="PANTHER" id="PTHR46115">
    <property type="entry name" value="THIOREDOXIN-LIKE PROTEIN 1"/>
    <property type="match status" value="1"/>
</dbReference>
<name>A0A699ZQA7_HAELA</name>
<comment type="caution">
    <text evidence="3">The sequence shown here is derived from an EMBL/GenBank/DDBJ whole genome shotgun (WGS) entry which is preliminary data.</text>
</comment>
<dbReference type="Pfam" id="PF00085">
    <property type="entry name" value="Thioredoxin"/>
    <property type="match status" value="1"/>
</dbReference>
<evidence type="ECO:0000256" key="1">
    <source>
        <dbReference type="ARBA" id="ARBA00023157"/>
    </source>
</evidence>
<feature type="domain" description="Thioredoxin" evidence="2">
    <location>
        <begin position="3"/>
        <end position="55"/>
    </location>
</feature>
<dbReference type="Gene3D" id="3.40.30.10">
    <property type="entry name" value="Glutaredoxin"/>
    <property type="match status" value="1"/>
</dbReference>
<protein>
    <submittedName>
        <fullName evidence="3">Thioredoxin F, chloroplastic</fullName>
    </submittedName>
</protein>
<dbReference type="EMBL" id="BLLF01002622">
    <property type="protein sequence ID" value="GFH24744.1"/>
    <property type="molecule type" value="Genomic_DNA"/>
</dbReference>
<sequence length="64" mass="7008">MPDVKFAKLNCNRANKELGKALGIKVAPTFHVYRNKEKVAEMTGAKVEKLVALIEEAKQAAPKA</sequence>
<dbReference type="AlphaFoldDB" id="A0A699ZQA7"/>
<keyword evidence="5" id="KW-1185">Reference proteome</keyword>
<dbReference type="CDD" id="cd02947">
    <property type="entry name" value="TRX_family"/>
    <property type="match status" value="1"/>
</dbReference>
<organism evidence="3 5">
    <name type="scientific">Haematococcus lacustris</name>
    <name type="common">Green alga</name>
    <name type="synonym">Haematococcus pluvialis</name>
    <dbReference type="NCBI Taxonomy" id="44745"/>
    <lineage>
        <taxon>Eukaryota</taxon>
        <taxon>Viridiplantae</taxon>
        <taxon>Chlorophyta</taxon>
        <taxon>core chlorophytes</taxon>
        <taxon>Chlorophyceae</taxon>
        <taxon>CS clade</taxon>
        <taxon>Chlamydomonadales</taxon>
        <taxon>Haematococcaceae</taxon>
        <taxon>Haematococcus</taxon>
    </lineage>
</organism>
<accession>A0A699ZQA7</accession>
<evidence type="ECO:0000313" key="5">
    <source>
        <dbReference type="Proteomes" id="UP000485058"/>
    </source>
</evidence>